<dbReference type="CDD" id="cd22641">
    <property type="entry name" value="C24-like"/>
    <property type="match status" value="1"/>
</dbReference>
<protein>
    <submittedName>
        <fullName evidence="1">Uncharacterized protein</fullName>
    </submittedName>
</protein>
<gene>
    <name evidence="1" type="ORF">NBRC110019_07330</name>
</gene>
<dbReference type="AlphaFoldDB" id="A0A9W6ETV1"/>
<proteinExistence type="predicted"/>
<reference evidence="1" key="1">
    <citation type="submission" date="2022-07" db="EMBL/GenBank/DDBJ databases">
        <title>Taxonomy of Novel Oxalotrophic and Methylotrophic Bacteria.</title>
        <authorList>
            <person name="Sahin N."/>
            <person name="Tani A."/>
        </authorList>
    </citation>
    <scope>NUCLEOTIDE SEQUENCE</scope>
    <source>
        <strain evidence="1">AM327</strain>
    </source>
</reference>
<sequence>MGSGKQLIISATGFPATNETWRFIQQAWREPLEAIAKESGDKTILTGLVNDGNGTYSKGYVSYNGEILLFESGAYQDQVTLIDTEVTAAYDADLDEDSNQDVLPVYKTRYLRFGTGGVETFPFSDLIRLKTLKELTAFASQQFVPTEGYIALTQAMVNFIATLEEGAEVNVKSDWNNTSPQSDAYIQNKPFQSLKVTRGSIVMTTLSQGQLQNDMDYNCAYIFPPSGYSVTNLAGFIPSLAEVYFDGEVNQDDTLWCKWAINYADDKVKIFANNSEHRQAPKVNWLAIWIKN</sequence>
<keyword evidence="2" id="KW-1185">Reference proteome</keyword>
<evidence type="ECO:0000313" key="2">
    <source>
        <dbReference type="Proteomes" id="UP001143545"/>
    </source>
</evidence>
<name>A0A9W6ETV1_9FLAO</name>
<dbReference type="RefSeq" id="WP_281752497.1">
    <property type="nucleotide sequence ID" value="NZ_BRVP01000004.1"/>
</dbReference>
<accession>A0A9W6ETV1</accession>
<evidence type="ECO:0000313" key="1">
    <source>
        <dbReference type="EMBL" id="GLB51694.1"/>
    </source>
</evidence>
<dbReference type="EMBL" id="BRVP01000004">
    <property type="protein sequence ID" value="GLB51694.1"/>
    <property type="molecule type" value="Genomic_DNA"/>
</dbReference>
<dbReference type="Proteomes" id="UP001143545">
    <property type="component" value="Unassembled WGS sequence"/>
</dbReference>
<comment type="caution">
    <text evidence="1">The sequence shown here is derived from an EMBL/GenBank/DDBJ whole genome shotgun (WGS) entry which is preliminary data.</text>
</comment>
<organism evidence="1 2">
    <name type="scientific">Neptunitalea chrysea</name>
    <dbReference type="NCBI Taxonomy" id="1647581"/>
    <lineage>
        <taxon>Bacteria</taxon>
        <taxon>Pseudomonadati</taxon>
        <taxon>Bacteroidota</taxon>
        <taxon>Flavobacteriia</taxon>
        <taxon>Flavobacteriales</taxon>
        <taxon>Flavobacteriaceae</taxon>
        <taxon>Neptunitalea</taxon>
    </lineage>
</organism>